<sequence>SNGLPVDKKPDLPSSLRRWIEQKSPWPRKKDTPDADILRKLSGVEAHECSSFWMIAQDDVKKEESLQEVPTLRTTQKKKKKKKRRSQKKSNNSNKQGRYGRNFLQVFKTKDNYPEVDDEELACHGVAGAEAVREAVQWLMDAVGEDAATYPETAVELTKEAIKRYSACLELSPQELEQCAMPTAEDHWLSLDGPDGWARGWILDGAARPSQNCRQQGGGGLIIWAGVIAGEVVGPARVEPGVKLDSKAYTQLLEASLFRWYRSKPLSFKRKLTVMLDNAPSHGSKFTKAFLEKKGFVEGRKLMVWPPRSPDLNPCEHYWSLLKKRVYAAAKQFNSVEELWQGVTEAAADITSEEIRTLTESMDRKLEQVLMRRGNHVGA</sequence>
<comment type="caution">
    <text evidence="3">The sequence shown here is derived from an EMBL/GenBank/DDBJ whole genome shotgun (WGS) entry which is preliminary data.</text>
</comment>
<feature type="region of interest" description="Disordered" evidence="1">
    <location>
        <begin position="62"/>
        <end position="97"/>
    </location>
</feature>
<dbReference type="InterPro" id="IPR036397">
    <property type="entry name" value="RNaseH_sf"/>
</dbReference>
<dbReference type="AlphaFoldDB" id="A0A7J6TCI2"/>
<feature type="compositionally biased region" description="Basic and acidic residues" evidence="1">
    <location>
        <begin position="1"/>
        <end position="11"/>
    </location>
</feature>
<feature type="non-terminal residue" evidence="3">
    <location>
        <position position="379"/>
    </location>
</feature>
<keyword evidence="4" id="KW-1185">Reference proteome</keyword>
<proteinExistence type="predicted"/>
<dbReference type="Proteomes" id="UP000553632">
    <property type="component" value="Unassembled WGS sequence"/>
</dbReference>
<evidence type="ECO:0000256" key="1">
    <source>
        <dbReference type="SAM" id="MobiDB-lite"/>
    </source>
</evidence>
<name>A0A7J6TCI2_PEROL</name>
<dbReference type="Gene3D" id="3.30.420.10">
    <property type="entry name" value="Ribonuclease H-like superfamily/Ribonuclease H"/>
    <property type="match status" value="1"/>
</dbReference>
<evidence type="ECO:0000259" key="2">
    <source>
        <dbReference type="Pfam" id="PF13358"/>
    </source>
</evidence>
<dbReference type="PANTHER" id="PTHR47326:SF1">
    <property type="entry name" value="HTH PSQ-TYPE DOMAIN-CONTAINING PROTEIN"/>
    <property type="match status" value="1"/>
</dbReference>
<dbReference type="Pfam" id="PF13358">
    <property type="entry name" value="DDE_3"/>
    <property type="match status" value="1"/>
</dbReference>
<dbReference type="PANTHER" id="PTHR47326">
    <property type="entry name" value="TRANSPOSABLE ELEMENT TC3 TRANSPOSASE-LIKE PROTEIN"/>
    <property type="match status" value="1"/>
</dbReference>
<organism evidence="3 4">
    <name type="scientific">Perkinsus olseni</name>
    <name type="common">Perkinsus atlanticus</name>
    <dbReference type="NCBI Taxonomy" id="32597"/>
    <lineage>
        <taxon>Eukaryota</taxon>
        <taxon>Sar</taxon>
        <taxon>Alveolata</taxon>
        <taxon>Perkinsozoa</taxon>
        <taxon>Perkinsea</taxon>
        <taxon>Perkinsida</taxon>
        <taxon>Perkinsidae</taxon>
        <taxon>Perkinsus</taxon>
    </lineage>
</organism>
<dbReference type="GO" id="GO:0003676">
    <property type="term" value="F:nucleic acid binding"/>
    <property type="evidence" value="ECO:0007669"/>
    <property type="project" value="InterPro"/>
</dbReference>
<gene>
    <name evidence="3" type="ORF">FOZ63_015072</name>
</gene>
<feature type="compositionally biased region" description="Basic residues" evidence="1">
    <location>
        <begin position="75"/>
        <end position="88"/>
    </location>
</feature>
<dbReference type="EMBL" id="JABANO010011746">
    <property type="protein sequence ID" value="KAF4742968.1"/>
    <property type="molecule type" value="Genomic_DNA"/>
</dbReference>
<reference evidence="3 4" key="1">
    <citation type="submission" date="2020-04" db="EMBL/GenBank/DDBJ databases">
        <title>Perkinsus olseni comparative genomics.</title>
        <authorList>
            <person name="Bogema D.R."/>
        </authorList>
    </citation>
    <scope>NUCLEOTIDE SEQUENCE [LARGE SCALE GENOMIC DNA]</scope>
    <source>
        <strain evidence="3 4">ATCC PRA-207</strain>
    </source>
</reference>
<protein>
    <recommendedName>
        <fullName evidence="2">Tc1-like transposase DDE domain-containing protein</fullName>
    </recommendedName>
</protein>
<evidence type="ECO:0000313" key="3">
    <source>
        <dbReference type="EMBL" id="KAF4742968.1"/>
    </source>
</evidence>
<feature type="domain" description="Tc1-like transposase DDE" evidence="2">
    <location>
        <begin position="261"/>
        <end position="339"/>
    </location>
</feature>
<evidence type="ECO:0000313" key="4">
    <source>
        <dbReference type="Proteomes" id="UP000553632"/>
    </source>
</evidence>
<accession>A0A7J6TCI2</accession>
<dbReference type="InterPro" id="IPR038717">
    <property type="entry name" value="Tc1-like_DDE_dom"/>
</dbReference>
<feature type="region of interest" description="Disordered" evidence="1">
    <location>
        <begin position="1"/>
        <end position="34"/>
    </location>
</feature>